<keyword evidence="8" id="KW-0449">Lipoprotein</keyword>
<dbReference type="Proteomes" id="UP000265566">
    <property type="component" value="Chromosome 2"/>
</dbReference>
<evidence type="ECO:0000256" key="2">
    <source>
        <dbReference type="ARBA" id="ARBA00009748"/>
    </source>
</evidence>
<keyword evidence="3" id="KW-1003">Cell membrane</keyword>
<evidence type="ECO:0000256" key="8">
    <source>
        <dbReference type="ARBA" id="ARBA00023288"/>
    </source>
</evidence>
<evidence type="ECO:0000256" key="9">
    <source>
        <dbReference type="SAM" id="MobiDB-lite"/>
    </source>
</evidence>
<dbReference type="InterPro" id="IPR043325">
    <property type="entry name" value="LTSS"/>
</dbReference>
<dbReference type="GO" id="GO:0008289">
    <property type="term" value="F:lipid binding"/>
    <property type="evidence" value="ECO:0007669"/>
    <property type="project" value="InterPro"/>
</dbReference>
<dbReference type="GO" id="GO:0005886">
    <property type="term" value="C:plasma membrane"/>
    <property type="evidence" value="ECO:0007669"/>
    <property type="project" value="UniProtKB-SubCell"/>
</dbReference>
<accession>A0A396J4G2</accession>
<reference evidence="12" key="1">
    <citation type="journal article" date="2018" name="Nat. Plants">
        <title>Whole-genome landscape of Medicago truncatula symbiotic genes.</title>
        <authorList>
            <person name="Pecrix Y."/>
            <person name="Gamas P."/>
            <person name="Carrere S."/>
        </authorList>
    </citation>
    <scope>NUCLEOTIDE SEQUENCE</scope>
    <source>
        <tissue evidence="12">Leaves</tissue>
    </source>
</reference>
<dbReference type="InterPro" id="IPR036312">
    <property type="entry name" value="Bifun_inhib/LTP/seed_sf"/>
</dbReference>
<evidence type="ECO:0000256" key="1">
    <source>
        <dbReference type="ARBA" id="ARBA00004609"/>
    </source>
</evidence>
<evidence type="ECO:0000256" key="7">
    <source>
        <dbReference type="ARBA" id="ARBA00023180"/>
    </source>
</evidence>
<feature type="chain" id="PRO_5017232668" evidence="10">
    <location>
        <begin position="25"/>
        <end position="192"/>
    </location>
</feature>
<dbReference type="CDD" id="cd00010">
    <property type="entry name" value="AAI_LTSS"/>
    <property type="match status" value="1"/>
</dbReference>
<evidence type="ECO:0000256" key="4">
    <source>
        <dbReference type="ARBA" id="ARBA00022622"/>
    </source>
</evidence>
<organism evidence="12">
    <name type="scientific">Medicago truncatula</name>
    <name type="common">Barrel medic</name>
    <name type="synonym">Medicago tribuloides</name>
    <dbReference type="NCBI Taxonomy" id="3880"/>
    <lineage>
        <taxon>Eukaryota</taxon>
        <taxon>Viridiplantae</taxon>
        <taxon>Streptophyta</taxon>
        <taxon>Embryophyta</taxon>
        <taxon>Tracheophyta</taxon>
        <taxon>Spermatophyta</taxon>
        <taxon>Magnoliopsida</taxon>
        <taxon>eudicotyledons</taxon>
        <taxon>Gunneridae</taxon>
        <taxon>Pentapetalae</taxon>
        <taxon>rosids</taxon>
        <taxon>fabids</taxon>
        <taxon>Fabales</taxon>
        <taxon>Fabaceae</taxon>
        <taxon>Papilionoideae</taxon>
        <taxon>50 kb inversion clade</taxon>
        <taxon>NPAAA clade</taxon>
        <taxon>Hologalegina</taxon>
        <taxon>IRL clade</taxon>
        <taxon>Trifolieae</taxon>
        <taxon>Medicago</taxon>
    </lineage>
</organism>
<proteinExistence type="inferred from homology"/>
<dbReference type="EMBL" id="PSQE01000002">
    <property type="protein sequence ID" value="RHN71634.1"/>
    <property type="molecule type" value="Genomic_DNA"/>
</dbReference>
<dbReference type="GO" id="GO:0006869">
    <property type="term" value="P:lipid transport"/>
    <property type="evidence" value="ECO:0007669"/>
    <property type="project" value="InterPro"/>
</dbReference>
<evidence type="ECO:0000313" key="12">
    <source>
        <dbReference type="EMBL" id="RHN71634.1"/>
    </source>
</evidence>
<dbReference type="AlphaFoldDB" id="A0A396J4G2"/>
<dbReference type="OrthoDB" id="659547at2759"/>
<feature type="signal peptide" evidence="10">
    <location>
        <begin position="1"/>
        <end position="24"/>
    </location>
</feature>
<sequence>MASKFSFILSIFVIWAVDFPSASSARDAPSPSADCSTIVVIMADCLSFVSNDSTITKPSGACCSGLKTVLKTSPTCLCDSLKNSANLGVVLNVTKAATLPAACGLSAPPLSNCGLSIAPVGAATPGGSISPPSPPAAHAPGGTTPSTAPAATTPAATTPAEAPSNVKSAASTLLPISAGSLIVCLLSLFLGL</sequence>
<dbReference type="PANTHER" id="PTHR33044">
    <property type="entry name" value="BIFUNCTIONAL INHIBITOR/LIPID-TRANSFER PROTEIN/SEED STORAGE 2S ALBUMIN SUPERFAMILY PROTEIN-RELATED"/>
    <property type="match status" value="1"/>
</dbReference>
<comment type="caution">
    <text evidence="12">The sequence shown here is derived from an EMBL/GenBank/DDBJ whole genome shotgun (WGS) entry which is preliminary data.</text>
</comment>
<feature type="region of interest" description="Disordered" evidence="9">
    <location>
        <begin position="126"/>
        <end position="163"/>
    </location>
</feature>
<gene>
    <name evidence="12" type="ORF">MtrunA17_Chr2g0278981</name>
</gene>
<evidence type="ECO:0000256" key="5">
    <source>
        <dbReference type="ARBA" id="ARBA00022729"/>
    </source>
</evidence>
<keyword evidence="5 10" id="KW-0732">Signal</keyword>
<keyword evidence="4" id="KW-0472">Membrane</keyword>
<dbReference type="GO" id="GO:0098552">
    <property type="term" value="C:side of membrane"/>
    <property type="evidence" value="ECO:0007669"/>
    <property type="project" value="UniProtKB-KW"/>
</dbReference>
<evidence type="ECO:0000256" key="10">
    <source>
        <dbReference type="SAM" id="SignalP"/>
    </source>
</evidence>
<keyword evidence="7" id="KW-0325">Glycoprotein</keyword>
<evidence type="ECO:0000256" key="3">
    <source>
        <dbReference type="ARBA" id="ARBA00022475"/>
    </source>
</evidence>
<feature type="compositionally biased region" description="Low complexity" evidence="9">
    <location>
        <begin position="138"/>
        <end position="163"/>
    </location>
</feature>
<dbReference type="Pfam" id="PF14368">
    <property type="entry name" value="LTP_2"/>
    <property type="match status" value="1"/>
</dbReference>
<dbReference type="SMART" id="SM00499">
    <property type="entry name" value="AAI"/>
    <property type="match status" value="1"/>
</dbReference>
<protein>
    <submittedName>
        <fullName evidence="12">Putative plant lipid transfer protein/Par allergen</fullName>
    </submittedName>
</protein>
<feature type="domain" description="Bifunctional inhibitor/plant lipid transfer protein/seed storage helical" evidence="11">
    <location>
        <begin position="35"/>
        <end position="113"/>
    </location>
</feature>
<comment type="subcellular location">
    <subcellularLocation>
        <location evidence="1">Cell membrane</location>
        <topology evidence="1">Lipid-anchor</topology>
        <topology evidence="1">GPI-anchor</topology>
    </subcellularLocation>
</comment>
<dbReference type="InterPro" id="IPR016140">
    <property type="entry name" value="Bifunc_inhib/LTP/seed_store"/>
</dbReference>
<dbReference type="Gramene" id="rna7254">
    <property type="protein sequence ID" value="RHN71634.1"/>
    <property type="gene ID" value="gene7254"/>
</dbReference>
<dbReference type="SUPFAM" id="SSF47699">
    <property type="entry name" value="Bifunctional inhibitor/lipid-transfer protein/seed storage 2S albumin"/>
    <property type="match status" value="1"/>
</dbReference>
<dbReference type="Gene3D" id="1.10.110.10">
    <property type="entry name" value="Plant lipid-transfer and hydrophobic proteins"/>
    <property type="match status" value="1"/>
</dbReference>
<evidence type="ECO:0000259" key="11">
    <source>
        <dbReference type="SMART" id="SM00499"/>
    </source>
</evidence>
<dbReference type="InterPro" id="IPR000528">
    <property type="entry name" value="Plant_nsLTP"/>
</dbReference>
<comment type="similarity">
    <text evidence="2">Belongs to the plant LTP family.</text>
</comment>
<dbReference type="FunFam" id="1.10.110.10:FF:000001">
    <property type="entry name" value="Bifunctional inhibitor/lipid-transfer protein/seed storage 2S albumin superfamily protein"/>
    <property type="match status" value="1"/>
</dbReference>
<dbReference type="PRINTS" id="PR00382">
    <property type="entry name" value="LIPIDTRNSFER"/>
</dbReference>
<keyword evidence="4" id="KW-0336">GPI-anchor</keyword>
<name>A0A396J4G2_MEDTR</name>
<keyword evidence="6" id="KW-1015">Disulfide bond</keyword>
<evidence type="ECO:0000256" key="6">
    <source>
        <dbReference type="ARBA" id="ARBA00023157"/>
    </source>
</evidence>